<dbReference type="Pfam" id="PF02120">
    <property type="entry name" value="Flg_hook"/>
    <property type="match status" value="1"/>
</dbReference>
<feature type="domain" description="Flagellar hook-length control protein-like C-terminal" evidence="2">
    <location>
        <begin position="378"/>
        <end position="450"/>
    </location>
</feature>
<protein>
    <submittedName>
        <fullName evidence="3">Chemotaxis protein</fullName>
    </submittedName>
</protein>
<comment type="caution">
    <text evidence="3">The sequence shown here is derived from an EMBL/GenBank/DDBJ whole genome shotgun (WGS) entry which is preliminary data.</text>
</comment>
<feature type="compositionally biased region" description="Polar residues" evidence="1">
    <location>
        <begin position="18"/>
        <end position="28"/>
    </location>
</feature>
<evidence type="ECO:0000256" key="1">
    <source>
        <dbReference type="SAM" id="MobiDB-lite"/>
    </source>
</evidence>
<evidence type="ECO:0000259" key="2">
    <source>
        <dbReference type="Pfam" id="PF02120"/>
    </source>
</evidence>
<feature type="compositionally biased region" description="Polar residues" evidence="1">
    <location>
        <begin position="490"/>
        <end position="501"/>
    </location>
</feature>
<feature type="region of interest" description="Disordered" evidence="1">
    <location>
        <begin position="449"/>
        <end position="527"/>
    </location>
</feature>
<accession>A0A2W4CG15</accession>
<dbReference type="InterPro" id="IPR021136">
    <property type="entry name" value="Flagellar_hook_control-like_C"/>
</dbReference>
<evidence type="ECO:0000313" key="4">
    <source>
        <dbReference type="Proteomes" id="UP000248925"/>
    </source>
</evidence>
<evidence type="ECO:0000313" key="3">
    <source>
        <dbReference type="EMBL" id="PZM11992.1"/>
    </source>
</evidence>
<gene>
    <name evidence="3" type="ORF">CPY51_17930</name>
</gene>
<dbReference type="AlphaFoldDB" id="A0A2W4CG15"/>
<reference evidence="3 4" key="1">
    <citation type="journal article" date="2018" name="Sci. Rep.">
        <title>Rhizobium tumorigenes sp. nov., a novel plant tumorigenic bacterium isolated from cane gall tumors on thornless blackberry.</title>
        <authorList>
            <person name="Kuzmanovi N."/>
            <person name="Smalla K."/>
            <person name="Gronow S."/>
            <person name="PuBawska J."/>
        </authorList>
    </citation>
    <scope>NUCLEOTIDE SEQUENCE [LARGE SCALE GENOMIC DNA]</scope>
    <source>
        <strain evidence="3 4">CCBAU 85046</strain>
    </source>
</reference>
<dbReference type="RefSeq" id="WP_111161609.1">
    <property type="nucleotide sequence ID" value="NZ_PCDP01000038.1"/>
</dbReference>
<keyword evidence="4" id="KW-1185">Reference proteome</keyword>
<feature type="compositionally biased region" description="Polar residues" evidence="1">
    <location>
        <begin position="59"/>
        <end position="68"/>
    </location>
</feature>
<sequence>MVDIAIQNAPSGLDALTASRSGRSANQDDNGKAFLLALSGSGGGGRQPASSAAKDDGQTAPQSDSDANADTAPSSDPSGAATAADTTTAEDASMATNAAGSPTDVKGQTVPTGLKTPPLLSGFPKSLLGLQKPALADQSQPTDAAPSTDVMPAVDAANPTGDPVQQLAATVPTDQIAQVPAVQTDATDPDKAVKTTDSADSKPTDTPAPDASGAVSDALSLLNVPQVNAAPAILQTVAAAFAAADTQTPAEPAPEQPLSKVATDKMTSLSDVIGTDAAPATTTDGAAQTFKLVRANGRSGSMDMSIGKGSDDTAQLDVKTTTGGTGDTITVLDSRRFLGLADGSNSSLVTGALSGDKEWAATMRSSSAMASADSATSTGKVVNTLKIQMNPIDLGLVTANMRLSGDQLTVDLKVQSAEAYRQLTNDQSKMVDALRAQGFAVDRITVSMSPAASDGGDRQSQPGFQGQQSQQQSTANQGQGSEAQARRQGYTGQQTNGNDSGRSSKDVAVDDGVSGGSQRGRSGSVYL</sequence>
<dbReference type="InterPro" id="IPR038610">
    <property type="entry name" value="FliK-like_C_sf"/>
</dbReference>
<dbReference type="OrthoDB" id="8117459at2"/>
<feature type="compositionally biased region" description="Low complexity" evidence="1">
    <location>
        <begin position="459"/>
        <end position="481"/>
    </location>
</feature>
<dbReference type="Proteomes" id="UP000248925">
    <property type="component" value="Unassembled WGS sequence"/>
</dbReference>
<feature type="compositionally biased region" description="Low complexity" evidence="1">
    <location>
        <begin position="69"/>
        <end position="96"/>
    </location>
</feature>
<name>A0A2W4CG15_9HYPH</name>
<dbReference type="Gene3D" id="3.30.750.140">
    <property type="match status" value="1"/>
</dbReference>
<proteinExistence type="predicted"/>
<organism evidence="3 4">
    <name type="scientific">Rhizobium tubonense</name>
    <dbReference type="NCBI Taxonomy" id="484088"/>
    <lineage>
        <taxon>Bacteria</taxon>
        <taxon>Pseudomonadati</taxon>
        <taxon>Pseudomonadota</taxon>
        <taxon>Alphaproteobacteria</taxon>
        <taxon>Hyphomicrobiales</taxon>
        <taxon>Rhizobiaceae</taxon>
        <taxon>Rhizobium/Agrobacterium group</taxon>
        <taxon>Rhizobium</taxon>
    </lineage>
</organism>
<dbReference type="EMBL" id="PCDP01000038">
    <property type="protein sequence ID" value="PZM11992.1"/>
    <property type="molecule type" value="Genomic_DNA"/>
</dbReference>
<feature type="compositionally biased region" description="Basic and acidic residues" evidence="1">
    <location>
        <begin position="188"/>
        <end position="203"/>
    </location>
</feature>
<dbReference type="CDD" id="cd17470">
    <property type="entry name" value="T3SS_Flik_C"/>
    <property type="match status" value="1"/>
</dbReference>
<feature type="region of interest" description="Disordered" evidence="1">
    <location>
        <begin position="1"/>
        <end position="213"/>
    </location>
</feature>